<evidence type="ECO:0000313" key="1">
    <source>
        <dbReference type="EMBL" id="KZP15773.1"/>
    </source>
</evidence>
<dbReference type="AlphaFoldDB" id="A0A166EHH3"/>
<dbReference type="Proteomes" id="UP000076532">
    <property type="component" value="Unassembled WGS sequence"/>
</dbReference>
<proteinExistence type="predicted"/>
<reference evidence="1 2" key="1">
    <citation type="journal article" date="2016" name="Mol. Biol. Evol.">
        <title>Comparative Genomics of Early-Diverging Mushroom-Forming Fungi Provides Insights into the Origins of Lignocellulose Decay Capabilities.</title>
        <authorList>
            <person name="Nagy L.G."/>
            <person name="Riley R."/>
            <person name="Tritt A."/>
            <person name="Adam C."/>
            <person name="Daum C."/>
            <person name="Floudas D."/>
            <person name="Sun H."/>
            <person name="Yadav J.S."/>
            <person name="Pangilinan J."/>
            <person name="Larsson K.H."/>
            <person name="Matsuura K."/>
            <person name="Barry K."/>
            <person name="Labutti K."/>
            <person name="Kuo R."/>
            <person name="Ohm R.A."/>
            <person name="Bhattacharya S.S."/>
            <person name="Shirouzu T."/>
            <person name="Yoshinaga Y."/>
            <person name="Martin F.M."/>
            <person name="Grigoriev I.V."/>
            <person name="Hibbett D.S."/>
        </authorList>
    </citation>
    <scope>NUCLEOTIDE SEQUENCE [LARGE SCALE GENOMIC DNA]</scope>
    <source>
        <strain evidence="1 2">CBS 109695</strain>
    </source>
</reference>
<dbReference type="EMBL" id="KV417601">
    <property type="protein sequence ID" value="KZP15773.1"/>
    <property type="molecule type" value="Genomic_DNA"/>
</dbReference>
<keyword evidence="2" id="KW-1185">Reference proteome</keyword>
<gene>
    <name evidence="1" type="ORF">FIBSPDRAFT_958603</name>
</gene>
<protein>
    <submittedName>
        <fullName evidence="1">Uncharacterized protein</fullName>
    </submittedName>
</protein>
<dbReference type="OrthoDB" id="77828at2759"/>
<evidence type="ECO:0000313" key="2">
    <source>
        <dbReference type="Proteomes" id="UP000076532"/>
    </source>
</evidence>
<organism evidence="1 2">
    <name type="scientific">Athelia psychrophila</name>
    <dbReference type="NCBI Taxonomy" id="1759441"/>
    <lineage>
        <taxon>Eukaryota</taxon>
        <taxon>Fungi</taxon>
        <taxon>Dikarya</taxon>
        <taxon>Basidiomycota</taxon>
        <taxon>Agaricomycotina</taxon>
        <taxon>Agaricomycetes</taxon>
        <taxon>Agaricomycetidae</taxon>
        <taxon>Atheliales</taxon>
        <taxon>Atheliaceae</taxon>
        <taxon>Athelia</taxon>
    </lineage>
</organism>
<accession>A0A166EHH3</accession>
<name>A0A166EHH3_9AGAM</name>
<sequence length="105" mass="11395">MNETSWLWKANASTSTAADSTVSFSASSVTLPILASQEEEDPGYVSDPPPNKEEAYISLTPVHLVPYAGEAIRASCLTKEEIATYLKRADARWARVEGWGACRAC</sequence>